<accession>A0A6B2NYF3</accession>
<evidence type="ECO:0000313" key="5">
    <source>
        <dbReference type="EMBL" id="NDW47444.1"/>
    </source>
</evidence>
<dbReference type="CDD" id="cd00093">
    <property type="entry name" value="HTH_XRE"/>
    <property type="match status" value="1"/>
</dbReference>
<dbReference type="InterPro" id="IPR010982">
    <property type="entry name" value="Lambda_DNA-bd_dom_sf"/>
</dbReference>
<sequence length="130" mass="14504">MSDMTDYYGQDSATFGDRLAAAREAADMTQAQLARRLGVKKSTIASWEEDLSEPRANRLQMVAGMLNVSIMWLITGEGQGTEMTDGEDDSNRDMATWLSELRELRTQLQASAGRVAKLEKAVRRRMEVDA</sequence>
<dbReference type="PANTHER" id="PTHR40661:SF3">
    <property type="entry name" value="FELS-1 PROPHAGE TRANSCRIPTIONAL REGULATOR"/>
    <property type="match status" value="1"/>
</dbReference>
<dbReference type="GO" id="GO:0003677">
    <property type="term" value="F:DNA binding"/>
    <property type="evidence" value="ECO:0007669"/>
    <property type="project" value="UniProtKB-KW"/>
</dbReference>
<keyword evidence="2" id="KW-0238">DNA-binding</keyword>
<keyword evidence="3" id="KW-0804">Transcription</keyword>
<dbReference type="SMART" id="SM00530">
    <property type="entry name" value="HTH_XRE"/>
    <property type="match status" value="1"/>
</dbReference>
<dbReference type="EMBL" id="JAAGOX010000054">
    <property type="protein sequence ID" value="NDW47444.1"/>
    <property type="molecule type" value="Genomic_DNA"/>
</dbReference>
<feature type="domain" description="HTH cro/C1-type" evidence="4">
    <location>
        <begin position="19"/>
        <end position="73"/>
    </location>
</feature>
<dbReference type="Pfam" id="PF01381">
    <property type="entry name" value="HTH_3"/>
    <property type="match status" value="1"/>
</dbReference>
<evidence type="ECO:0000256" key="3">
    <source>
        <dbReference type="ARBA" id="ARBA00023163"/>
    </source>
</evidence>
<dbReference type="PANTHER" id="PTHR40661">
    <property type="match status" value="1"/>
</dbReference>
<dbReference type="Gene3D" id="1.10.260.40">
    <property type="entry name" value="lambda repressor-like DNA-binding domains"/>
    <property type="match status" value="1"/>
</dbReference>
<evidence type="ECO:0000256" key="2">
    <source>
        <dbReference type="ARBA" id="ARBA00023125"/>
    </source>
</evidence>
<reference evidence="5" key="1">
    <citation type="submission" date="2020-02" db="EMBL/GenBank/DDBJ databases">
        <title>Delineation of the pyrene-degrading pathway in Roseobacter clade bacteria by genomic analysis.</title>
        <authorList>
            <person name="Zhou H."/>
            <person name="Wang H."/>
        </authorList>
    </citation>
    <scope>NUCLEOTIDE SEQUENCE</scope>
    <source>
        <strain evidence="5">PrR005</strain>
    </source>
</reference>
<evidence type="ECO:0000256" key="1">
    <source>
        <dbReference type="ARBA" id="ARBA00023015"/>
    </source>
</evidence>
<organism evidence="5">
    <name type="scientific">Ruegeria sp. PrR005</name>
    <dbReference type="NCBI Taxonomy" id="2706882"/>
    <lineage>
        <taxon>Bacteria</taxon>
        <taxon>Pseudomonadati</taxon>
        <taxon>Pseudomonadota</taxon>
        <taxon>Alphaproteobacteria</taxon>
        <taxon>Rhodobacterales</taxon>
        <taxon>Roseobacteraceae</taxon>
        <taxon>Ruegeria</taxon>
    </lineage>
</organism>
<comment type="caution">
    <text evidence="5">The sequence shown here is derived from an EMBL/GenBank/DDBJ whole genome shotgun (WGS) entry which is preliminary data.</text>
</comment>
<name>A0A6B2NYF3_9RHOB</name>
<dbReference type="InterPro" id="IPR001387">
    <property type="entry name" value="Cro/C1-type_HTH"/>
</dbReference>
<dbReference type="RefSeq" id="WP_164132451.1">
    <property type="nucleotide sequence ID" value="NZ_JAAGOX010000054.1"/>
</dbReference>
<gene>
    <name evidence="5" type="ORF">G0P99_21070</name>
</gene>
<protein>
    <submittedName>
        <fullName evidence="5">Helix-turn-helix transcriptional regulator</fullName>
    </submittedName>
</protein>
<proteinExistence type="predicted"/>
<dbReference type="PROSITE" id="PS50943">
    <property type="entry name" value="HTH_CROC1"/>
    <property type="match status" value="1"/>
</dbReference>
<dbReference type="SUPFAM" id="SSF47413">
    <property type="entry name" value="lambda repressor-like DNA-binding domains"/>
    <property type="match status" value="1"/>
</dbReference>
<keyword evidence="1" id="KW-0805">Transcription regulation</keyword>
<dbReference type="AlphaFoldDB" id="A0A6B2NYF3"/>
<evidence type="ECO:0000259" key="4">
    <source>
        <dbReference type="PROSITE" id="PS50943"/>
    </source>
</evidence>